<comment type="caution">
    <text evidence="1">The sequence shown here is derived from an EMBL/GenBank/DDBJ whole genome shotgun (WGS) entry which is preliminary data.</text>
</comment>
<protein>
    <submittedName>
        <fullName evidence="1">Uncharacterized protein</fullName>
    </submittedName>
</protein>
<dbReference type="AlphaFoldDB" id="A0A428PBC7"/>
<gene>
    <name evidence="1" type="ORF">CEP51_015357</name>
</gene>
<keyword evidence="2" id="KW-1185">Reference proteome</keyword>
<evidence type="ECO:0000313" key="1">
    <source>
        <dbReference type="EMBL" id="RSL50344.1"/>
    </source>
</evidence>
<dbReference type="EMBL" id="NKCL01000817">
    <property type="protein sequence ID" value="RSL50344.1"/>
    <property type="molecule type" value="Genomic_DNA"/>
</dbReference>
<name>A0A428PBC7_9HYPO</name>
<reference evidence="1 2" key="1">
    <citation type="submission" date="2017-06" db="EMBL/GenBank/DDBJ databases">
        <title>Comparative genomic analysis of Ambrosia Fusariam Clade fungi.</title>
        <authorList>
            <person name="Stajich J.E."/>
            <person name="Carrillo J."/>
            <person name="Kijimoto T."/>
            <person name="Eskalen A."/>
            <person name="O'Donnell K."/>
            <person name="Kasson M."/>
        </authorList>
    </citation>
    <scope>NUCLEOTIDE SEQUENCE [LARGE SCALE GENOMIC DNA]</scope>
    <source>
        <strain evidence="1 2">NRRL62606</strain>
    </source>
</reference>
<sequence length="165" mass="18344">MDMVQVKDLDAPVKLLVQSLGPPSDLQVIEDQGNGLRYYAMSQKHRDIIEAFRRHNGLTIWNQVQAPGRLVYTHVKVPFRLSEGVGISAQSDDLPVLLPLYDASSSVQYKSRVSGEWSRLRWEPGTFVRIPWGSAVRVTAEGAAFCLMVVFAWGATPSDCPTIQS</sequence>
<accession>A0A428PBC7</accession>
<proteinExistence type="predicted"/>
<organism evidence="1 2">
    <name type="scientific">Fusarium floridanum</name>
    <dbReference type="NCBI Taxonomy" id="1325733"/>
    <lineage>
        <taxon>Eukaryota</taxon>
        <taxon>Fungi</taxon>
        <taxon>Dikarya</taxon>
        <taxon>Ascomycota</taxon>
        <taxon>Pezizomycotina</taxon>
        <taxon>Sordariomycetes</taxon>
        <taxon>Hypocreomycetidae</taxon>
        <taxon>Hypocreales</taxon>
        <taxon>Nectriaceae</taxon>
        <taxon>Fusarium</taxon>
        <taxon>Fusarium solani species complex</taxon>
    </lineage>
</organism>
<dbReference type="Proteomes" id="UP000287972">
    <property type="component" value="Unassembled WGS sequence"/>
</dbReference>
<evidence type="ECO:0000313" key="2">
    <source>
        <dbReference type="Proteomes" id="UP000287972"/>
    </source>
</evidence>